<dbReference type="EMBL" id="UZAJ01010808">
    <property type="protein sequence ID" value="VDO58694.1"/>
    <property type="molecule type" value="Genomic_DNA"/>
</dbReference>
<evidence type="ECO:0000313" key="3">
    <source>
        <dbReference type="EMBL" id="VDO58694.1"/>
    </source>
</evidence>
<feature type="compositionally biased region" description="Basic and acidic residues" evidence="1">
    <location>
        <begin position="82"/>
        <end position="99"/>
    </location>
</feature>
<name>A0A183HNN4_9BILA</name>
<reference evidence="5" key="1">
    <citation type="submission" date="2016-06" db="UniProtKB">
        <authorList>
            <consortium name="WormBaseParasite"/>
        </authorList>
    </citation>
    <scope>IDENTIFICATION</scope>
</reference>
<feature type="compositionally biased region" description="Polar residues" evidence="1">
    <location>
        <begin position="118"/>
        <end position="130"/>
    </location>
</feature>
<keyword evidence="2" id="KW-0472">Membrane</keyword>
<organism evidence="5">
    <name type="scientific">Onchocerca flexuosa</name>
    <dbReference type="NCBI Taxonomy" id="387005"/>
    <lineage>
        <taxon>Eukaryota</taxon>
        <taxon>Metazoa</taxon>
        <taxon>Ecdysozoa</taxon>
        <taxon>Nematoda</taxon>
        <taxon>Chromadorea</taxon>
        <taxon>Rhabditida</taxon>
        <taxon>Spirurina</taxon>
        <taxon>Spiruromorpha</taxon>
        <taxon>Filarioidea</taxon>
        <taxon>Onchocercidae</taxon>
        <taxon>Onchocerca</taxon>
    </lineage>
</organism>
<accession>A0A183HNN4</accession>
<keyword evidence="4" id="KW-1185">Reference proteome</keyword>
<feature type="transmembrane region" description="Helical" evidence="2">
    <location>
        <begin position="6"/>
        <end position="30"/>
    </location>
</feature>
<dbReference type="WBParaSite" id="OFLC_0000909501-mRNA-1">
    <property type="protein sequence ID" value="OFLC_0000909501-mRNA-1"/>
    <property type="gene ID" value="OFLC_0000909501"/>
</dbReference>
<keyword evidence="2" id="KW-0812">Transmembrane</keyword>
<feature type="region of interest" description="Disordered" evidence="1">
    <location>
        <begin position="71"/>
        <end position="103"/>
    </location>
</feature>
<reference evidence="3 4" key="2">
    <citation type="submission" date="2018-11" db="EMBL/GenBank/DDBJ databases">
        <authorList>
            <consortium name="Pathogen Informatics"/>
        </authorList>
    </citation>
    <scope>NUCLEOTIDE SEQUENCE [LARGE SCALE GENOMIC DNA]</scope>
</reference>
<feature type="region of interest" description="Disordered" evidence="1">
    <location>
        <begin position="118"/>
        <end position="150"/>
    </location>
</feature>
<keyword evidence="2" id="KW-1133">Transmembrane helix</keyword>
<gene>
    <name evidence="3" type="ORF">OFLC_LOCUS9095</name>
</gene>
<dbReference type="STRING" id="387005.A0A183HNN4"/>
<evidence type="ECO:0000256" key="2">
    <source>
        <dbReference type="SAM" id="Phobius"/>
    </source>
</evidence>
<evidence type="ECO:0000313" key="4">
    <source>
        <dbReference type="Proteomes" id="UP000267606"/>
    </source>
</evidence>
<evidence type="ECO:0000313" key="5">
    <source>
        <dbReference type="WBParaSite" id="OFLC_0000909501-mRNA-1"/>
    </source>
</evidence>
<feature type="compositionally biased region" description="Polar residues" evidence="1">
    <location>
        <begin position="141"/>
        <end position="150"/>
    </location>
</feature>
<sequence length="150" mass="16642">MPEKRSVIATITSMIGILIVITTALAALAIHYRRKYMKERDPVVPTITYIPTAINSEPIITKNQFNNPLYRRAAGTAADDQSAMKDSKSEDLKNTERSGRLQNDYAKFDDVYSEIDSSINSDKLSDSPGNSVKGVHDYEIPNSTTGRNKS</sequence>
<proteinExistence type="predicted"/>
<dbReference type="AlphaFoldDB" id="A0A183HNN4"/>
<evidence type="ECO:0000256" key="1">
    <source>
        <dbReference type="SAM" id="MobiDB-lite"/>
    </source>
</evidence>
<protein>
    <submittedName>
        <fullName evidence="5">APP_amyloid domain-containing protein</fullName>
    </submittedName>
</protein>
<dbReference type="Proteomes" id="UP000267606">
    <property type="component" value="Unassembled WGS sequence"/>
</dbReference>